<name>A0A0G0M9Z7_9BACT</name>
<feature type="transmembrane region" description="Helical" evidence="8">
    <location>
        <begin position="146"/>
        <end position="172"/>
    </location>
</feature>
<dbReference type="GO" id="GO:0005886">
    <property type="term" value="C:plasma membrane"/>
    <property type="evidence" value="ECO:0007669"/>
    <property type="project" value="UniProtKB-SubCell"/>
</dbReference>
<comment type="similarity">
    <text evidence="2">Belongs to the autoinducer-2 exporter (AI-2E) (TC 2.A.86) family.</text>
</comment>
<gene>
    <name evidence="9" type="ORF">US91_C0004G0009</name>
</gene>
<dbReference type="PANTHER" id="PTHR21716:SF53">
    <property type="entry name" value="PERMEASE PERM-RELATED"/>
    <property type="match status" value="1"/>
</dbReference>
<sequence length="353" mass="39238">MENSKNPIYINITAIGVVKIILIFIVFYFLFLVREILAILFVSLIFASAVDPWVDFLQKKKIPRGISIMFIYFVMLSVVSTVVILIIPPIITQVSDLTANFPAIFEKVLNGFEYLRKFSVEHNFLDNIKENFGSISSNLQQAAGGVFSTVSGIFGGILSFFLVMVMTFYMVVEENALKKIVWSIAPEKHQIYIMKVVNRMQKKVGLWLRGQLILSFIIFILTYVSLLVLGVKYALVLALIAGLTEFVPYLGPILASIPAIFLAFTQEPILALFVAILYYIIQLVENNIIVPKLMQKVVGLNPIVSIAVLLIGFKVAGVLGAILSIPVATAISVVIHDFFENKVGSHEGEIGEL</sequence>
<feature type="transmembrane region" description="Helical" evidence="8">
    <location>
        <begin position="253"/>
        <end position="281"/>
    </location>
</feature>
<dbReference type="AlphaFoldDB" id="A0A0G0M9Z7"/>
<keyword evidence="6 8" id="KW-1133">Transmembrane helix</keyword>
<dbReference type="Pfam" id="PF01594">
    <property type="entry name" value="AI-2E_transport"/>
    <property type="match status" value="1"/>
</dbReference>
<accession>A0A0G0M9Z7</accession>
<feature type="transmembrane region" description="Helical" evidence="8">
    <location>
        <begin position="36"/>
        <end position="54"/>
    </location>
</feature>
<evidence type="ECO:0000313" key="9">
    <source>
        <dbReference type="EMBL" id="KKQ70524.1"/>
    </source>
</evidence>
<keyword evidence="7 8" id="KW-0472">Membrane</keyword>
<feature type="transmembrane region" description="Helical" evidence="8">
    <location>
        <begin position="212"/>
        <end position="241"/>
    </location>
</feature>
<dbReference type="GO" id="GO:0055085">
    <property type="term" value="P:transmembrane transport"/>
    <property type="evidence" value="ECO:0007669"/>
    <property type="project" value="TreeGrafter"/>
</dbReference>
<evidence type="ECO:0000256" key="5">
    <source>
        <dbReference type="ARBA" id="ARBA00022692"/>
    </source>
</evidence>
<dbReference type="InterPro" id="IPR002549">
    <property type="entry name" value="AI-2E-like"/>
</dbReference>
<evidence type="ECO:0008006" key="11">
    <source>
        <dbReference type="Google" id="ProtNLM"/>
    </source>
</evidence>
<evidence type="ECO:0000256" key="3">
    <source>
        <dbReference type="ARBA" id="ARBA00022448"/>
    </source>
</evidence>
<evidence type="ECO:0000256" key="6">
    <source>
        <dbReference type="ARBA" id="ARBA00022989"/>
    </source>
</evidence>
<proteinExistence type="inferred from homology"/>
<comment type="subcellular location">
    <subcellularLocation>
        <location evidence="1">Cell membrane</location>
        <topology evidence="1">Multi-pass membrane protein</topology>
    </subcellularLocation>
</comment>
<keyword evidence="3" id="KW-0813">Transport</keyword>
<organism evidence="9 10">
    <name type="scientific">Candidatus Falkowbacteria bacterium GW2011_GWE1_38_31</name>
    <dbReference type="NCBI Taxonomy" id="1618638"/>
    <lineage>
        <taxon>Bacteria</taxon>
        <taxon>Candidatus Falkowiibacteriota</taxon>
    </lineage>
</organism>
<dbReference type="EMBL" id="LBUU01000004">
    <property type="protein sequence ID" value="KKQ70524.1"/>
    <property type="molecule type" value="Genomic_DNA"/>
</dbReference>
<evidence type="ECO:0000256" key="1">
    <source>
        <dbReference type="ARBA" id="ARBA00004651"/>
    </source>
</evidence>
<dbReference type="Proteomes" id="UP000034022">
    <property type="component" value="Unassembled WGS sequence"/>
</dbReference>
<evidence type="ECO:0000256" key="4">
    <source>
        <dbReference type="ARBA" id="ARBA00022475"/>
    </source>
</evidence>
<protein>
    <recommendedName>
        <fullName evidence="11">AI-2E family transporter</fullName>
    </recommendedName>
</protein>
<comment type="caution">
    <text evidence="9">The sequence shown here is derived from an EMBL/GenBank/DDBJ whole genome shotgun (WGS) entry which is preliminary data.</text>
</comment>
<evidence type="ECO:0000256" key="2">
    <source>
        <dbReference type="ARBA" id="ARBA00009773"/>
    </source>
</evidence>
<feature type="transmembrane region" description="Helical" evidence="8">
    <location>
        <begin position="66"/>
        <end position="91"/>
    </location>
</feature>
<keyword evidence="5 8" id="KW-0812">Transmembrane</keyword>
<evidence type="ECO:0000256" key="8">
    <source>
        <dbReference type="SAM" id="Phobius"/>
    </source>
</evidence>
<dbReference type="PANTHER" id="PTHR21716">
    <property type="entry name" value="TRANSMEMBRANE PROTEIN"/>
    <property type="match status" value="1"/>
</dbReference>
<evidence type="ECO:0000256" key="7">
    <source>
        <dbReference type="ARBA" id="ARBA00023136"/>
    </source>
</evidence>
<reference evidence="9 10" key="1">
    <citation type="journal article" date="2015" name="Nature">
        <title>rRNA introns, odd ribosomes, and small enigmatic genomes across a large radiation of phyla.</title>
        <authorList>
            <person name="Brown C.T."/>
            <person name="Hug L.A."/>
            <person name="Thomas B.C."/>
            <person name="Sharon I."/>
            <person name="Castelle C.J."/>
            <person name="Singh A."/>
            <person name="Wilkins M.J."/>
            <person name="Williams K.H."/>
            <person name="Banfield J.F."/>
        </authorList>
    </citation>
    <scope>NUCLEOTIDE SEQUENCE [LARGE SCALE GENOMIC DNA]</scope>
</reference>
<keyword evidence="4" id="KW-1003">Cell membrane</keyword>
<feature type="transmembrane region" description="Helical" evidence="8">
    <location>
        <begin position="7"/>
        <end position="30"/>
    </location>
</feature>
<evidence type="ECO:0000313" key="10">
    <source>
        <dbReference type="Proteomes" id="UP000034022"/>
    </source>
</evidence>